<comment type="cofactor">
    <cofactor evidence="1">
        <name>pyridoxal 5'-phosphate</name>
        <dbReference type="ChEBI" id="CHEBI:597326"/>
    </cofactor>
</comment>
<dbReference type="InterPro" id="IPR050147">
    <property type="entry name" value="Ser/Thr_Dehydratase"/>
</dbReference>
<evidence type="ECO:0000256" key="5">
    <source>
        <dbReference type="ARBA" id="ARBA00042605"/>
    </source>
</evidence>
<dbReference type="InterPro" id="IPR036052">
    <property type="entry name" value="TrpB-like_PALP_sf"/>
</dbReference>
<accession>A0A2G9TP78</accession>
<dbReference type="PANTHER" id="PTHR48078">
    <property type="entry name" value="THREONINE DEHYDRATASE, MITOCHONDRIAL-RELATED"/>
    <property type="match status" value="1"/>
</dbReference>
<reference evidence="7 8" key="1">
    <citation type="submission" date="2015-09" db="EMBL/GenBank/DDBJ databases">
        <title>Draft genome of the parasitic nematode Teladorsagia circumcincta isolate WARC Sus (inbred).</title>
        <authorList>
            <person name="Mitreva M."/>
        </authorList>
    </citation>
    <scope>NUCLEOTIDE SEQUENCE [LARGE SCALE GENOMIC DNA]</scope>
    <source>
        <strain evidence="7 8">S</strain>
    </source>
</reference>
<feature type="non-terminal residue" evidence="7">
    <location>
        <position position="95"/>
    </location>
</feature>
<feature type="domain" description="Tryptophan synthase beta chain-like PALP" evidence="6">
    <location>
        <begin position="22"/>
        <end position="95"/>
    </location>
</feature>
<dbReference type="AlphaFoldDB" id="A0A2G9TP78"/>
<keyword evidence="3" id="KW-0456">Lyase</keyword>
<evidence type="ECO:0000313" key="7">
    <source>
        <dbReference type="EMBL" id="PIO59737.1"/>
    </source>
</evidence>
<name>A0A2G9TP78_TELCI</name>
<keyword evidence="2" id="KW-0663">Pyridoxal phosphate</keyword>
<dbReference type="GO" id="GO:0006567">
    <property type="term" value="P:L-threonine catabolic process"/>
    <property type="evidence" value="ECO:0007669"/>
    <property type="project" value="TreeGrafter"/>
</dbReference>
<proteinExistence type="predicted"/>
<sequence length="95" mass="9937">MGVGIQYPNMAPCSVRKGAAATSHREETCARLAKELDYRVVEPFDDPNVICGQGTIGAEIVEQVPDADAIFLAVGGGGMASGVTAYVAEVRPDVR</sequence>
<protein>
    <recommendedName>
        <fullName evidence="4">L-serine deaminase</fullName>
    </recommendedName>
    <alternativeName>
        <fullName evidence="5">L-threonine dehydratase</fullName>
    </alternativeName>
</protein>
<evidence type="ECO:0000256" key="1">
    <source>
        <dbReference type="ARBA" id="ARBA00001933"/>
    </source>
</evidence>
<dbReference type="PANTHER" id="PTHR48078:SF11">
    <property type="entry name" value="THREONINE DEHYDRATASE, MITOCHONDRIAL"/>
    <property type="match status" value="1"/>
</dbReference>
<evidence type="ECO:0000256" key="4">
    <source>
        <dbReference type="ARBA" id="ARBA00041766"/>
    </source>
</evidence>
<dbReference type="GO" id="GO:0009097">
    <property type="term" value="P:isoleucine biosynthetic process"/>
    <property type="evidence" value="ECO:0007669"/>
    <property type="project" value="TreeGrafter"/>
</dbReference>
<evidence type="ECO:0000256" key="2">
    <source>
        <dbReference type="ARBA" id="ARBA00022898"/>
    </source>
</evidence>
<dbReference type="Pfam" id="PF00291">
    <property type="entry name" value="PALP"/>
    <property type="match status" value="1"/>
</dbReference>
<dbReference type="Proteomes" id="UP000230423">
    <property type="component" value="Unassembled WGS sequence"/>
</dbReference>
<dbReference type="SUPFAM" id="SSF53686">
    <property type="entry name" value="Tryptophan synthase beta subunit-like PLP-dependent enzymes"/>
    <property type="match status" value="1"/>
</dbReference>
<dbReference type="GO" id="GO:0004794">
    <property type="term" value="F:threonine deaminase activity"/>
    <property type="evidence" value="ECO:0007669"/>
    <property type="project" value="TreeGrafter"/>
</dbReference>
<organism evidence="7 8">
    <name type="scientific">Teladorsagia circumcincta</name>
    <name type="common">Brown stomach worm</name>
    <name type="synonym">Ostertagia circumcincta</name>
    <dbReference type="NCBI Taxonomy" id="45464"/>
    <lineage>
        <taxon>Eukaryota</taxon>
        <taxon>Metazoa</taxon>
        <taxon>Ecdysozoa</taxon>
        <taxon>Nematoda</taxon>
        <taxon>Chromadorea</taxon>
        <taxon>Rhabditida</taxon>
        <taxon>Rhabditina</taxon>
        <taxon>Rhabditomorpha</taxon>
        <taxon>Strongyloidea</taxon>
        <taxon>Trichostrongylidae</taxon>
        <taxon>Teladorsagia</taxon>
    </lineage>
</organism>
<evidence type="ECO:0000313" key="8">
    <source>
        <dbReference type="Proteomes" id="UP000230423"/>
    </source>
</evidence>
<gene>
    <name evidence="7" type="ORF">TELCIR_18788</name>
</gene>
<dbReference type="InterPro" id="IPR001926">
    <property type="entry name" value="TrpB-like_PALP"/>
</dbReference>
<evidence type="ECO:0000256" key="3">
    <source>
        <dbReference type="ARBA" id="ARBA00023239"/>
    </source>
</evidence>
<evidence type="ECO:0000259" key="6">
    <source>
        <dbReference type="Pfam" id="PF00291"/>
    </source>
</evidence>
<dbReference type="GO" id="GO:0006565">
    <property type="term" value="P:L-serine catabolic process"/>
    <property type="evidence" value="ECO:0007669"/>
    <property type="project" value="TreeGrafter"/>
</dbReference>
<dbReference type="GO" id="GO:0003941">
    <property type="term" value="F:L-serine ammonia-lyase activity"/>
    <property type="evidence" value="ECO:0007669"/>
    <property type="project" value="TreeGrafter"/>
</dbReference>
<dbReference type="EMBL" id="KZ357048">
    <property type="protein sequence ID" value="PIO59737.1"/>
    <property type="molecule type" value="Genomic_DNA"/>
</dbReference>
<dbReference type="OrthoDB" id="4418812at2759"/>
<keyword evidence="8" id="KW-1185">Reference proteome</keyword>
<dbReference type="Gene3D" id="3.40.50.1100">
    <property type="match status" value="1"/>
</dbReference>